<dbReference type="RefSeq" id="NP_001287149.1">
    <property type="nucleotide sequence ID" value="NM_001300220.1"/>
</dbReference>
<reference evidence="1 3" key="11">
    <citation type="journal article" date="2015" name="Genome Res.">
        <title>The Release 6 reference sequence of the Drosophila melanogaster genome.</title>
        <authorList>
            <person name="Hoskins R.A."/>
            <person name="Carlson J.W."/>
            <person name="Wan K.H."/>
            <person name="Park S."/>
            <person name="Mendez I."/>
            <person name="Galle S.E."/>
            <person name="Booth B.W."/>
            <person name="Pfeiffer B.D."/>
            <person name="George R.A."/>
            <person name="Svirskas R."/>
            <person name="Krzywinski M."/>
            <person name="Schein J."/>
            <person name="Accardo M.C."/>
            <person name="Damia E."/>
            <person name="Messina G."/>
            <person name="Mendez-Lago M."/>
            <person name="de Pablos B."/>
            <person name="Demakova O.V."/>
            <person name="Andreyeva E.N."/>
            <person name="Boldyreva L.V."/>
            <person name="Marra M."/>
            <person name="Carvalho A.B."/>
            <person name="Dimitri P."/>
            <person name="Villasante A."/>
            <person name="Zhimulev I.F."/>
            <person name="Rubin G.M."/>
            <person name="Karpen G.H."/>
            <person name="Celniker S.E."/>
        </authorList>
    </citation>
    <scope>NUCLEOTIDE SEQUENCE [LARGE SCALE GENOMIC DNA]</scope>
    <source>
        <strain evidence="3">Berkeley</strain>
    </source>
</reference>
<dbReference type="HOGENOM" id="CLU_2374967_0_0_1"/>
<reference evidence="1 3" key="8">
    <citation type="journal article" date="2007" name="Science">
        <title>Sequence finishing and mapping of Drosophila melanogaster heterochromatin.</title>
        <authorList>
            <person name="Hoskins R.A."/>
            <person name="Carlson J.W."/>
            <person name="Kennedy C."/>
            <person name="Acevedo D."/>
            <person name="Evans-Holm M."/>
            <person name="Frise E."/>
            <person name="Wan K.H."/>
            <person name="Park S."/>
            <person name="Mendez-Lago M."/>
            <person name="Rossi F."/>
            <person name="Villasante A."/>
            <person name="Dimitri P."/>
            <person name="Karpen G.H."/>
            <person name="Celniker S.E."/>
        </authorList>
    </citation>
    <scope>NUCLEOTIDE SEQUENCE [LARGE SCALE GENOMIC DNA]</scope>
    <source>
        <strain evidence="3">Berkeley</strain>
    </source>
</reference>
<dbReference type="VEuPathDB" id="VectorBase:FBgn0266977"/>
<reference evidence="1 3" key="7">
    <citation type="journal article" date="2007" name="Science">
        <title>The Release 5.1 annotation of Drosophila melanogaster heterochromatin.</title>
        <authorList>
            <person name="Smith C.D."/>
            <person name="Shu S."/>
            <person name="Mungall C.J."/>
            <person name="Karpen G.H."/>
        </authorList>
    </citation>
    <scope>NUCLEOTIDE SEQUENCE [LARGE SCALE GENOMIC DNA]</scope>
    <source>
        <strain evidence="3">Berkeley</strain>
    </source>
</reference>
<dbReference type="FlyBase" id="FBgn0266977">
    <property type="gene designation" value="CG45428"/>
</dbReference>
<reference evidence="1 3" key="1">
    <citation type="journal article" date="2000" name="Science">
        <title>The genome sequence of Drosophila melanogaster.</title>
        <authorList>
            <person name="Adams M.D."/>
            <person name="Celniker S.E."/>
            <person name="Holt R.A."/>
            <person name="Evans C.A."/>
            <person name="Gocayne J.D."/>
            <person name="Amanatides P.G."/>
            <person name="Scherer S.E."/>
            <person name="Li P.W."/>
            <person name="Hoskins R.A."/>
            <person name="Galle R.F."/>
            <person name="George R.A."/>
            <person name="Lewis S.E."/>
            <person name="Richards S."/>
            <person name="Ashburner M."/>
            <person name="Henderson S.N."/>
            <person name="Sutton G.G."/>
            <person name="Wortman J.R."/>
            <person name="Yandell M.D."/>
            <person name="Zhang Q."/>
            <person name="Chen L.X."/>
            <person name="Brandon R.C."/>
            <person name="Rogers Y.H."/>
            <person name="Blazej R.G."/>
            <person name="Champe M."/>
            <person name="Pfeiffer B.D."/>
            <person name="Wan K.H."/>
            <person name="Doyle C."/>
            <person name="Baxter E.G."/>
            <person name="Helt G."/>
            <person name="Nelson C.R."/>
            <person name="Gabor G.L."/>
            <person name="Abril J.F."/>
            <person name="Agbayani A."/>
            <person name="An H.J."/>
            <person name="Andrews-Pfannkoch C."/>
            <person name="Baldwin D."/>
            <person name="Ballew R.M."/>
            <person name="Basu A."/>
            <person name="Baxendale J."/>
            <person name="Bayraktaroglu L."/>
            <person name="Beasley E.M."/>
            <person name="Beeson K.Y."/>
            <person name="Benos P.V."/>
            <person name="Berman B.P."/>
            <person name="Bhandari D."/>
            <person name="Bolshakov S."/>
            <person name="Borkova D."/>
            <person name="Botchan M.R."/>
            <person name="Bouck J."/>
            <person name="Brokstein P."/>
            <person name="Brottier P."/>
            <person name="Burtis K.C."/>
            <person name="Busam D.A."/>
            <person name="Butler H."/>
            <person name="Cadieu E."/>
            <person name="Center A."/>
            <person name="Chandra I."/>
            <person name="Cherry J.M."/>
            <person name="Cawley S."/>
            <person name="Dahlke C."/>
            <person name="Davenport L.B."/>
            <person name="Davies P."/>
            <person name="de Pablos B."/>
            <person name="Delcher A."/>
            <person name="Deng Z."/>
            <person name="Mays A.D."/>
            <person name="Dew I."/>
            <person name="Dietz S.M."/>
            <person name="Dodson K."/>
            <person name="Doup L.E."/>
            <person name="Downes M."/>
            <person name="Dugan-Rocha S."/>
            <person name="Dunkov B.C."/>
            <person name="Dunn P."/>
            <person name="Durbin K.J."/>
            <person name="Evangelista C.C."/>
            <person name="Ferraz C."/>
            <person name="Ferriera S."/>
            <person name="Fleischmann W."/>
            <person name="Fosler C."/>
            <person name="Gabrielian A.E."/>
            <person name="Garg N.S."/>
            <person name="Gelbart W.M."/>
            <person name="Glasser K."/>
            <person name="Glodek A."/>
            <person name="Gong F."/>
            <person name="Gorrell J.H."/>
            <person name="Gu Z."/>
            <person name="Guan P."/>
            <person name="Harris M."/>
            <person name="Harris N.L."/>
            <person name="Harvey D."/>
            <person name="Heiman T.J."/>
            <person name="Hernandez J.R."/>
            <person name="Houck J."/>
            <person name="Hostin D."/>
            <person name="Houston K.A."/>
            <person name="Howland T.J."/>
            <person name="Wei M.H."/>
            <person name="Ibegwam C."/>
            <person name="Jalali M."/>
            <person name="Kalush F."/>
            <person name="Karpen G.H."/>
            <person name="Ke Z."/>
            <person name="Kennison J.A."/>
            <person name="Ketchum K.A."/>
            <person name="Kimmel B.E."/>
            <person name="Kodira C.D."/>
            <person name="Kraft C."/>
            <person name="Kravitz S."/>
            <person name="Kulp D."/>
            <person name="Lai Z."/>
            <person name="Lasko P."/>
            <person name="Lei Y."/>
            <person name="Levitsky A.A."/>
            <person name="Li J."/>
            <person name="Li Z."/>
            <person name="Liang Y."/>
            <person name="Lin X."/>
            <person name="Liu X."/>
            <person name="Mattei B."/>
            <person name="McIntosh T.C."/>
            <person name="McLeod M.P."/>
            <person name="McPherson D."/>
            <person name="Merkulov G."/>
            <person name="Milshina N.V."/>
            <person name="Mobarry C."/>
            <person name="Morris J."/>
            <person name="Moshrefi A."/>
            <person name="Mount S.M."/>
            <person name="Moy M."/>
            <person name="Murphy B."/>
            <person name="Murphy L."/>
            <person name="Muzny D.M."/>
            <person name="Nelson D.L."/>
            <person name="Nelson D.R."/>
            <person name="Nelson K.A."/>
            <person name="Nixon K."/>
            <person name="Nusskern D.R."/>
            <person name="Pacleb J.M."/>
            <person name="Palazzolo M."/>
            <person name="Pittman G.S."/>
            <person name="Pan S."/>
            <person name="Pollard J."/>
            <person name="Puri V."/>
            <person name="Reese M.G."/>
            <person name="Reinert K."/>
            <person name="Remington K."/>
            <person name="Saunders R.D."/>
            <person name="Scheeler F."/>
            <person name="Shen H."/>
            <person name="Shue B.C."/>
            <person name="Siden-Kiamos I."/>
            <person name="Simpson M."/>
            <person name="Skupski M.P."/>
            <person name="Smith T."/>
            <person name="Spier E."/>
            <person name="Spradling A.C."/>
            <person name="Stapleton M."/>
            <person name="Strong R."/>
            <person name="Sun E."/>
            <person name="Svirskas R."/>
            <person name="Tector C."/>
            <person name="Turner R."/>
            <person name="Venter E."/>
            <person name="Wang A.H."/>
            <person name="Wang X."/>
            <person name="Wang Z.Y."/>
            <person name="Wassarman D.A."/>
            <person name="Weinstock G.M."/>
            <person name="Weissenbach J."/>
            <person name="Williams S.M."/>
            <person name="WoodageT"/>
            <person name="Worley K.C."/>
            <person name="Wu D."/>
            <person name="Yang S."/>
            <person name="Yao Q.A."/>
            <person name="Ye J."/>
            <person name="Yeh R.F."/>
            <person name="Zaveri J.S."/>
            <person name="Zhan M."/>
            <person name="Zhang G."/>
            <person name="Zhao Q."/>
            <person name="Zheng L."/>
            <person name="Zheng X.H."/>
            <person name="Zhong F.N."/>
            <person name="Zhong W."/>
            <person name="Zhou X."/>
            <person name="Zhu S."/>
            <person name="Zhu X."/>
            <person name="Smith H.O."/>
            <person name="Gibbs R.A."/>
            <person name="Myers E.W."/>
            <person name="Rubin G.M."/>
            <person name="Venter J.C."/>
        </authorList>
    </citation>
    <scope>NUCLEOTIDE SEQUENCE [LARGE SCALE GENOMIC DNA]</scope>
    <source>
        <strain evidence="3">Berkeley</strain>
    </source>
</reference>
<reference evidence="1 3" key="5">
    <citation type="journal article" date="2002" name="Genome Biol.">
        <title>Heterochromatic sequences in a Drosophila whole-genome shotgun assembly.</title>
        <authorList>
            <person name="Hoskins R.A."/>
            <person name="Smith C.D."/>
            <person name="Carlson J.W."/>
            <person name="Carvalho A.B."/>
            <person name="Halpern A."/>
            <person name="Kaminker J.S."/>
            <person name="Kennedy C."/>
            <person name="Mungall C.J."/>
            <person name="Sullivan B.A."/>
            <person name="Sutton G.G."/>
            <person name="Yasuhara J.C."/>
            <person name="Wakimoto B.T."/>
            <person name="Myers E.W."/>
            <person name="Celniker S.E."/>
            <person name="Rubin G.M."/>
            <person name="Karpen G.H."/>
        </authorList>
    </citation>
    <scope>NUCLEOTIDE SEQUENCE [LARGE SCALE GENOMIC DNA]</scope>
    <source>
        <strain evidence="3">Berkeley</strain>
    </source>
</reference>
<evidence type="ECO:0000313" key="1">
    <source>
        <dbReference type="EMBL" id="AHN58174.1"/>
    </source>
</evidence>
<gene>
    <name evidence="1" type="primary">Dmel\CG45428</name>
    <name evidence="1" type="synonym">FBgn0266977</name>
    <name evidence="1 2" type="ORF">CG45428</name>
    <name evidence="1" type="ORF">Dmel_CG45428</name>
</gene>
<sequence length="95" mass="10689">MSKSKSEMFRSSDSSCKEKAAQVANLRLCGKPSYVVCRGKMSPDLTEINTTDIRQPYDVALRQDVQDIIKHQLNIINLVDGVYRNIAGSKDKITR</sequence>
<dbReference type="OrthoDB" id="7868977at2759"/>
<evidence type="ECO:0000313" key="3">
    <source>
        <dbReference type="Proteomes" id="UP000000803"/>
    </source>
</evidence>
<keyword evidence="3" id="KW-1185">Reference proteome</keyword>
<dbReference type="InParanoid" id="X2JBG1"/>
<dbReference type="KEGG" id="dme:Dmel_CG45428"/>
<dbReference type="BioGRID-ORCS" id="19834929">
    <property type="hits" value="0 hits in 1 CRISPR screen"/>
</dbReference>
<dbReference type="Proteomes" id="UP000000803">
    <property type="component" value="Chromosome 3L"/>
</dbReference>
<evidence type="ECO:0000313" key="2">
    <source>
        <dbReference type="FlyBase" id="FBgn0266977"/>
    </source>
</evidence>
<reference evidence="1 3" key="10">
    <citation type="journal article" date="2015" name="G3 (Bethesda)">
        <title>Gene Model Annotations for Drosophila melanogaster: The Rule-Benders.</title>
        <authorList>
            <consortium name="FlyBase Consortium"/>
            <person name="Crosby M.A."/>
            <person name="Gramates L.S."/>
            <person name="Dos Santos G."/>
            <person name="Matthews B.B."/>
            <person name="St Pierre S.E."/>
            <person name="Zhou P."/>
            <person name="Schroeder A.J."/>
            <person name="Falls K."/>
            <person name="Emmert D.B."/>
            <person name="Russo S.M."/>
            <person name="Gelbart W.M."/>
            <person name="null"/>
        </authorList>
    </citation>
    <scope>NUCLEOTIDE SEQUENCE [LARGE SCALE GENOMIC DNA]</scope>
    <source>
        <strain evidence="3">Berkeley</strain>
    </source>
</reference>
<organism evidence="1 3">
    <name type="scientific">Drosophila melanogaster</name>
    <name type="common">Fruit fly</name>
    <dbReference type="NCBI Taxonomy" id="7227"/>
    <lineage>
        <taxon>Eukaryota</taxon>
        <taxon>Metazoa</taxon>
        <taxon>Ecdysozoa</taxon>
        <taxon>Arthropoda</taxon>
        <taxon>Hexapoda</taxon>
        <taxon>Insecta</taxon>
        <taxon>Pterygota</taxon>
        <taxon>Neoptera</taxon>
        <taxon>Endopterygota</taxon>
        <taxon>Diptera</taxon>
        <taxon>Brachycera</taxon>
        <taxon>Muscomorpha</taxon>
        <taxon>Ephydroidea</taxon>
        <taxon>Drosophilidae</taxon>
        <taxon>Drosophila</taxon>
        <taxon>Sophophora</taxon>
    </lineage>
</organism>
<dbReference type="Bgee" id="FBgn0266977">
    <property type="expression patterns" value="Expressed in mid-late elongation-stage spermatid (Drosophila) in testis and 18 other cell types or tissues"/>
</dbReference>
<reference evidence="1 3" key="4">
    <citation type="journal article" date="2002" name="Genome Biol.">
        <title>The transposable elements of the Drosophila melanogaster euchromatin: a genomics perspective.</title>
        <authorList>
            <person name="Kaminker J.S."/>
            <person name="Bergman C.M."/>
            <person name="Kronmiller B."/>
            <person name="Carlson J."/>
            <person name="Svirskas R."/>
            <person name="Patel S."/>
            <person name="Frise E."/>
            <person name="Wheeler D.A."/>
            <person name="Lewis S.E."/>
            <person name="Rubin G.M."/>
            <person name="Ashburner M."/>
            <person name="Celniker S.E."/>
        </authorList>
    </citation>
    <scope>NUCLEOTIDE SEQUENCE [LARGE SCALE GENOMIC DNA]</scope>
    <source>
        <strain evidence="3">Berkeley</strain>
    </source>
</reference>
<dbReference type="EMBL" id="AE014296">
    <property type="protein sequence ID" value="AHN58174.1"/>
    <property type="molecule type" value="Genomic_DNA"/>
</dbReference>
<dbReference type="AGR" id="FB:FBgn0266977"/>
<reference evidence="1 3" key="2">
    <citation type="journal article" date="2002" name="Genome Biol.">
        <title>Finishing a whole-genome shotgun: release 3 of the Drosophila melanogaster euchromatic genome sequence.</title>
        <authorList>
            <person name="Celniker S.E."/>
            <person name="Wheeler D.A."/>
            <person name="Kronmiller B."/>
            <person name="Carlson J.W."/>
            <person name="Halpern A."/>
            <person name="Patel S."/>
            <person name="Adams M."/>
            <person name="Champe M."/>
            <person name="Dugan S.P."/>
            <person name="Frise E."/>
            <person name="Hodgson A."/>
            <person name="George R.A."/>
            <person name="Hoskins R.A."/>
            <person name="Laverty T."/>
            <person name="Muzny D.M."/>
            <person name="Nelson C.R."/>
            <person name="Pacleb J.M."/>
            <person name="Park S."/>
            <person name="Pfeiffer B.D."/>
            <person name="Richards S."/>
            <person name="Sodergren E.J."/>
            <person name="Svirskas R."/>
            <person name="Tabor P.E."/>
            <person name="Wan K."/>
            <person name="Stapleton M."/>
            <person name="Sutton G.G."/>
            <person name="Venter C."/>
            <person name="Weinstock G."/>
            <person name="Scherer S.E."/>
            <person name="Myers E.W."/>
            <person name="Gibbs R.A."/>
            <person name="Rubin G.M."/>
        </authorList>
    </citation>
    <scope>NUCLEOTIDE SEQUENCE [LARGE SCALE GENOMIC DNA]</scope>
    <source>
        <strain evidence="3">Berkeley</strain>
    </source>
</reference>
<dbReference type="AlphaFoldDB" id="X2JBG1"/>
<reference evidence="1 3" key="3">
    <citation type="journal article" date="2002" name="Genome Biol.">
        <title>Annotation of the Drosophila melanogaster euchromatic genome: a systematic review.</title>
        <authorList>
            <person name="Misra S."/>
            <person name="Crosby M.A."/>
            <person name="Mungall C.J."/>
            <person name="Matthews B.B."/>
            <person name="Campbell K.S."/>
            <person name="Hradecky P."/>
            <person name="Huang Y."/>
            <person name="Kaminker J.S."/>
            <person name="Millburn G.H."/>
            <person name="Prochnik S.E."/>
            <person name="Smith C.D."/>
            <person name="Tupy J.L."/>
            <person name="Whitfied E.J."/>
            <person name="Bayraktaroglu L."/>
            <person name="Berman B.P."/>
            <person name="Bettencourt B.R."/>
            <person name="Celniker S.E."/>
            <person name="de Grey A.D."/>
            <person name="Drysdale R.A."/>
            <person name="Harris N.L."/>
            <person name="Richter J."/>
            <person name="Russo S."/>
            <person name="Schroeder A.J."/>
            <person name="Shu S.Q."/>
            <person name="Stapleton M."/>
            <person name="Yamada C."/>
            <person name="Ashburner M."/>
            <person name="Gelbart W.M."/>
            <person name="Rubin G.M."/>
            <person name="Lewis S.E."/>
        </authorList>
    </citation>
    <scope>GENOME REANNOTATION</scope>
    <source>
        <strain evidence="3">Berkeley</strain>
    </source>
</reference>
<name>X2JBG1_DROME</name>
<reference evidence="1 3" key="9">
    <citation type="journal article" date="2015" name="G3 (Bethesda)">
        <title>Gene Model Annotations for Drosophila melanogaster: Impact of High-Throughput Data.</title>
        <authorList>
            <consortium name="FlyBase Consortium"/>
            <person name="Matthews B.B."/>
            <person name="Dos Santos G."/>
            <person name="Crosby M.A."/>
            <person name="Emmert D.B."/>
            <person name="St Pierre S.E."/>
            <person name="Gramates L.S."/>
            <person name="Zhou P."/>
            <person name="Schroeder A.J."/>
            <person name="Falls K."/>
            <person name="Strelets V."/>
            <person name="Russo S.M."/>
            <person name="Gelbart W.M."/>
            <person name="null"/>
        </authorList>
    </citation>
    <scope>NUCLEOTIDE SEQUENCE [LARGE SCALE GENOMIC DNA]</scope>
    <source>
        <strain evidence="3">Berkeley</strain>
    </source>
</reference>
<dbReference type="GeneID" id="19834929"/>
<protein>
    <submittedName>
        <fullName evidence="1">Uncharacterized protein</fullName>
    </submittedName>
</protein>
<dbReference type="OMA" id="KHQQNII"/>
<proteinExistence type="predicted"/>
<accession>X2JBG1</accession>
<reference evidence="1 3" key="6">
    <citation type="journal article" date="2005" name="PLoS Comput. Biol.">
        <title>Combined evidence annotation of transposable elements in genome sequences.</title>
        <authorList>
            <person name="Quesneville H."/>
            <person name="Bergman C.M."/>
            <person name="Andrieu O."/>
            <person name="Autard D."/>
            <person name="Nouaud D."/>
            <person name="Ashburner M."/>
            <person name="Anxolabehere D."/>
        </authorList>
    </citation>
    <scope>NUCLEOTIDE SEQUENCE [LARGE SCALE GENOMIC DNA]</scope>
    <source>
        <strain evidence="3">Berkeley</strain>
    </source>
</reference>